<dbReference type="PANTHER" id="PTHR23150:SF19">
    <property type="entry name" value="FORMYLGLYCINE-GENERATING ENZYME"/>
    <property type="match status" value="1"/>
</dbReference>
<dbReference type="RefSeq" id="WP_146526465.1">
    <property type="nucleotide sequence ID" value="NZ_SJPV01000003.1"/>
</dbReference>
<dbReference type="Pfam" id="PF18582">
    <property type="entry name" value="HZS_alpha"/>
    <property type="match status" value="1"/>
</dbReference>
<dbReference type="EMBL" id="SJPV01000003">
    <property type="protein sequence ID" value="TWU39776.1"/>
    <property type="molecule type" value="Genomic_DNA"/>
</dbReference>
<feature type="domain" description="Sulfatase-modifying factor enzyme-like" evidence="1">
    <location>
        <begin position="404"/>
        <end position="543"/>
    </location>
</feature>
<dbReference type="InterPro" id="IPR016187">
    <property type="entry name" value="CTDL_fold"/>
</dbReference>
<evidence type="ECO:0000313" key="3">
    <source>
        <dbReference type="EMBL" id="TWU39776.1"/>
    </source>
</evidence>
<dbReference type="InterPro" id="IPR005532">
    <property type="entry name" value="SUMF_dom"/>
</dbReference>
<dbReference type="SUPFAM" id="SSF56436">
    <property type="entry name" value="C-type lectin-like"/>
    <property type="match status" value="1"/>
</dbReference>
<feature type="domain" description="Hydrazine synthase alpha subunit middle" evidence="2">
    <location>
        <begin position="237"/>
        <end position="317"/>
    </location>
</feature>
<sequence length="560" mass="62320">MERAVVDLQKNHPDQFSDAKQINNRLAQFENDAQRFEQLFLKGLRPKRADLQNVVDSFREFQRDVLLRNPLLDFAQLLVVKRDFGNSARKVIGGSLGQPTRNSHTHDTIRFDMTVGKTKLLYRTILADKQTDGQPISSRSTNQGPASVSIRTGQRLVALCPSQRTHDSLWGIYLVDVFDNITLIKEVEGSAILEPIPLQSTPRPPVILDRVLPDAKEASVFLTDIYQGPGLEGVPRGAVRNLRLFSYHYSFVKTGGHASVGVKSSWDVKRVLGTVPVEEDGSASFTIPANTPISIQPLDEQGRALQLMRSWLVGMPDLPKLASWPFDAHTARAQQQQSEQPVTQSLTVGYVCPDGEVDTSNLMYPSFPLTYNYSDQSFEGSEPIVLQLTRTPAGCFVMGSPDGPGEAQWEWACRAGTDTPMNFGQVQDDFAAHANLADRASSGSKGNPFPRISNVNDGLRFPDARGHYQTNAWGLFDMHGNVAEWTRSPYLSYGASNSEAAVDDDRRVVRGGSWRDRPHRATSSFRLPYLPYQRVLNVGFRIVVEDNHTLPDEIASQIVR</sequence>
<dbReference type="Gene3D" id="3.90.1580.10">
    <property type="entry name" value="paralog of FGE (formylglycine-generating enzyme)"/>
    <property type="match status" value="1"/>
</dbReference>
<organism evidence="3 4">
    <name type="scientific">Novipirellula artificiosorum</name>
    <dbReference type="NCBI Taxonomy" id="2528016"/>
    <lineage>
        <taxon>Bacteria</taxon>
        <taxon>Pseudomonadati</taxon>
        <taxon>Planctomycetota</taxon>
        <taxon>Planctomycetia</taxon>
        <taxon>Pirellulales</taxon>
        <taxon>Pirellulaceae</taxon>
        <taxon>Novipirellula</taxon>
    </lineage>
</organism>
<keyword evidence="4" id="KW-1185">Reference proteome</keyword>
<dbReference type="AlphaFoldDB" id="A0A5C6DXK9"/>
<dbReference type="PANTHER" id="PTHR23150">
    <property type="entry name" value="SULFATASE MODIFYING FACTOR 1, 2"/>
    <property type="match status" value="1"/>
</dbReference>
<accession>A0A5C6DXK9</accession>
<dbReference type="OrthoDB" id="9768004at2"/>
<dbReference type="Pfam" id="PF03781">
    <property type="entry name" value="FGE-sulfatase"/>
    <property type="match status" value="1"/>
</dbReference>
<gene>
    <name evidence="3" type="ORF">Poly41_26320</name>
</gene>
<dbReference type="GO" id="GO:0120147">
    <property type="term" value="F:formylglycine-generating oxidase activity"/>
    <property type="evidence" value="ECO:0007669"/>
    <property type="project" value="TreeGrafter"/>
</dbReference>
<proteinExistence type="predicted"/>
<dbReference type="InterPro" id="IPR051043">
    <property type="entry name" value="Sulfatase_Mod_Factor_Kinase"/>
</dbReference>
<evidence type="ECO:0000259" key="2">
    <source>
        <dbReference type="Pfam" id="PF18582"/>
    </source>
</evidence>
<protein>
    <submittedName>
        <fullName evidence="3">Formylglycine-generating sulfatase enzyme</fullName>
    </submittedName>
</protein>
<evidence type="ECO:0000259" key="1">
    <source>
        <dbReference type="Pfam" id="PF03781"/>
    </source>
</evidence>
<reference evidence="3 4" key="1">
    <citation type="submission" date="2019-02" db="EMBL/GenBank/DDBJ databases">
        <title>Deep-cultivation of Planctomycetes and their phenomic and genomic characterization uncovers novel biology.</title>
        <authorList>
            <person name="Wiegand S."/>
            <person name="Jogler M."/>
            <person name="Boedeker C."/>
            <person name="Pinto D."/>
            <person name="Vollmers J."/>
            <person name="Rivas-Marin E."/>
            <person name="Kohn T."/>
            <person name="Peeters S.H."/>
            <person name="Heuer A."/>
            <person name="Rast P."/>
            <person name="Oberbeckmann S."/>
            <person name="Bunk B."/>
            <person name="Jeske O."/>
            <person name="Meyerdierks A."/>
            <person name="Storesund J.E."/>
            <person name="Kallscheuer N."/>
            <person name="Luecker S."/>
            <person name="Lage O.M."/>
            <person name="Pohl T."/>
            <person name="Merkel B.J."/>
            <person name="Hornburger P."/>
            <person name="Mueller R.-W."/>
            <person name="Bruemmer F."/>
            <person name="Labrenz M."/>
            <person name="Spormann A.M."/>
            <person name="Op Den Camp H."/>
            <person name="Overmann J."/>
            <person name="Amann R."/>
            <person name="Jetten M.S.M."/>
            <person name="Mascher T."/>
            <person name="Medema M.H."/>
            <person name="Devos D.P."/>
            <person name="Kaster A.-K."/>
            <person name="Ovreas L."/>
            <person name="Rohde M."/>
            <person name="Galperin M.Y."/>
            <person name="Jogler C."/>
        </authorList>
    </citation>
    <scope>NUCLEOTIDE SEQUENCE [LARGE SCALE GENOMIC DNA]</scope>
    <source>
        <strain evidence="3 4">Poly41</strain>
    </source>
</reference>
<comment type="caution">
    <text evidence="3">The sequence shown here is derived from an EMBL/GenBank/DDBJ whole genome shotgun (WGS) entry which is preliminary data.</text>
</comment>
<dbReference type="Proteomes" id="UP000319143">
    <property type="component" value="Unassembled WGS sequence"/>
</dbReference>
<dbReference type="InterPro" id="IPR042095">
    <property type="entry name" value="SUMF_sf"/>
</dbReference>
<dbReference type="InterPro" id="IPR040698">
    <property type="entry name" value="HZS_alpha_mid"/>
</dbReference>
<name>A0A5C6DXK9_9BACT</name>
<evidence type="ECO:0000313" key="4">
    <source>
        <dbReference type="Proteomes" id="UP000319143"/>
    </source>
</evidence>